<reference evidence="2" key="1">
    <citation type="submission" date="2020-04" db="EMBL/GenBank/DDBJ databases">
        <authorList>
            <person name="Chiriac C."/>
            <person name="Salcher M."/>
            <person name="Ghai R."/>
            <person name="Kavagutti S V."/>
        </authorList>
    </citation>
    <scope>NUCLEOTIDE SEQUENCE</scope>
</reference>
<gene>
    <name evidence="2" type="ORF">UFOVP336_31</name>
</gene>
<dbReference type="Pfam" id="PF12705">
    <property type="entry name" value="PDDEXK_1"/>
    <property type="match status" value="1"/>
</dbReference>
<sequence>MKTIDTLIPDIYATLEGRQGPSKFSNVDVTEHLVKTFEGRSWERPEKTLRFSEIGTPCKRALWYKFHKADTAAPHSGQTLLKFFYGHALEETVLALSEASGHQVTNRQKPALIELSNGWKVKGSSDAFIDRVLVDVKSVTKSSETKFKEGLVDDPFGYRLQLSGYATAFEQTRAGFLTIQKELGHLGYYPIEVDKAWTLDKMEEQAEAVKGSLESLPRLDPVPEGKSGNTKLCVSCSYCAFKEQCYPEAKQFNYARGPVWLVDIKRQPKVESEEVL</sequence>
<dbReference type="InterPro" id="IPR038726">
    <property type="entry name" value="PDDEXK_AddAB-type"/>
</dbReference>
<dbReference type="Gene3D" id="3.90.320.10">
    <property type="match status" value="1"/>
</dbReference>
<dbReference type="EMBL" id="LR796359">
    <property type="protein sequence ID" value="CAB4139274.1"/>
    <property type="molecule type" value="Genomic_DNA"/>
</dbReference>
<feature type="domain" description="PD-(D/E)XK endonuclease-like" evidence="1">
    <location>
        <begin position="103"/>
        <end position="245"/>
    </location>
</feature>
<proteinExistence type="predicted"/>
<evidence type="ECO:0000313" key="2">
    <source>
        <dbReference type="EMBL" id="CAB4139274.1"/>
    </source>
</evidence>
<dbReference type="InterPro" id="IPR011604">
    <property type="entry name" value="PDDEXK-like_dom_sf"/>
</dbReference>
<organism evidence="2">
    <name type="scientific">uncultured Caudovirales phage</name>
    <dbReference type="NCBI Taxonomy" id="2100421"/>
    <lineage>
        <taxon>Viruses</taxon>
        <taxon>Duplodnaviria</taxon>
        <taxon>Heunggongvirae</taxon>
        <taxon>Uroviricota</taxon>
        <taxon>Caudoviricetes</taxon>
        <taxon>Peduoviridae</taxon>
        <taxon>Maltschvirus</taxon>
        <taxon>Maltschvirus maltsch</taxon>
    </lineage>
</organism>
<accession>A0A6J5LXB5</accession>
<name>A0A6J5LXB5_9CAUD</name>
<evidence type="ECO:0000259" key="1">
    <source>
        <dbReference type="Pfam" id="PF12705"/>
    </source>
</evidence>
<protein>
    <submittedName>
        <fullName evidence="2">PD-(D/E)XK nuclease superfamily</fullName>
    </submittedName>
</protein>